<evidence type="ECO:0000313" key="2">
    <source>
        <dbReference type="Proteomes" id="UP000288716"/>
    </source>
</evidence>
<gene>
    <name evidence="1" type="ORF">B4U80_03239</name>
</gene>
<dbReference type="AlphaFoldDB" id="A0A443SSL2"/>
<dbReference type="STRING" id="299467.A0A443SSL2"/>
<keyword evidence="2" id="KW-1185">Reference proteome</keyword>
<evidence type="ECO:0000313" key="1">
    <source>
        <dbReference type="EMBL" id="RWS30506.1"/>
    </source>
</evidence>
<dbReference type="OrthoDB" id="1906921at2759"/>
<dbReference type="EMBL" id="NCKV01000476">
    <property type="protein sequence ID" value="RWS30506.1"/>
    <property type="molecule type" value="Genomic_DNA"/>
</dbReference>
<dbReference type="VEuPathDB" id="VectorBase:LDEU001536"/>
<dbReference type="InterPro" id="IPR019141">
    <property type="entry name" value="DUF2045"/>
</dbReference>
<sequence>MNALKYSVPGVLEKGLTISYVICFIMFQICLDSGFLSINKNVTKFWSNLFVENFICNNRSQDDLLFFVRKQSKKGNKNRSQCETLIEVYRKVSKKLPIGDLEIDWEETLYLNIIMQEIEYWLTCAICTRTSFTDIQILKKRTLKVYASPSHRNMENKGEVEQITYPDIFFSVDNFDDLLSEIVVRNGEMITVELVAKERGADRPVVLFLGSVSYDLLKTIYDNKESSSKNCPTAWRRKSKQKRVVEFVRMRGPGNKGLAEMAIKKENASDIETPTSDPGFVITDFEYNEMEVNIEPKRRNFLFALFSSCFCSSDNQDNPYSKRRMSDPSSNLKSYIFEWRARRLHKSRSESEGVDKYASALTEVDAEEIDPEVTDTCEDRVWSTPGFIQAYYNWKESKRATSPSFQTYLTYVSLPWHYIVADLLNSKQQPLLTF</sequence>
<proteinExistence type="predicted"/>
<comment type="caution">
    <text evidence="1">The sequence shown here is derived from an EMBL/GenBank/DDBJ whole genome shotgun (WGS) entry which is preliminary data.</text>
</comment>
<dbReference type="PANTHER" id="PTHR21477:SF13">
    <property type="entry name" value="KIAA0930"/>
    <property type="match status" value="1"/>
</dbReference>
<protein>
    <submittedName>
        <fullName evidence="1">Uncharacterized protein</fullName>
    </submittedName>
</protein>
<reference evidence="1 2" key="1">
    <citation type="journal article" date="2018" name="Gigascience">
        <title>Genomes of trombidid mites reveal novel predicted allergens and laterally-transferred genes associated with secondary metabolism.</title>
        <authorList>
            <person name="Dong X."/>
            <person name="Chaisiri K."/>
            <person name="Xia D."/>
            <person name="Armstrong S.D."/>
            <person name="Fang Y."/>
            <person name="Donnelly M.J."/>
            <person name="Kadowaki T."/>
            <person name="McGarry J.W."/>
            <person name="Darby A.C."/>
            <person name="Makepeace B.L."/>
        </authorList>
    </citation>
    <scope>NUCLEOTIDE SEQUENCE [LARGE SCALE GENOMIC DNA]</scope>
    <source>
        <strain evidence="1">UoL-UT</strain>
    </source>
</reference>
<organism evidence="1 2">
    <name type="scientific">Leptotrombidium deliense</name>
    <dbReference type="NCBI Taxonomy" id="299467"/>
    <lineage>
        <taxon>Eukaryota</taxon>
        <taxon>Metazoa</taxon>
        <taxon>Ecdysozoa</taxon>
        <taxon>Arthropoda</taxon>
        <taxon>Chelicerata</taxon>
        <taxon>Arachnida</taxon>
        <taxon>Acari</taxon>
        <taxon>Acariformes</taxon>
        <taxon>Trombidiformes</taxon>
        <taxon>Prostigmata</taxon>
        <taxon>Anystina</taxon>
        <taxon>Parasitengona</taxon>
        <taxon>Trombiculoidea</taxon>
        <taxon>Trombiculidae</taxon>
        <taxon>Leptotrombidium</taxon>
    </lineage>
</organism>
<name>A0A443SSL2_9ACAR</name>
<dbReference type="Proteomes" id="UP000288716">
    <property type="component" value="Unassembled WGS sequence"/>
</dbReference>
<dbReference type="Pfam" id="PF09741">
    <property type="entry name" value="DUF2045"/>
    <property type="match status" value="1"/>
</dbReference>
<dbReference type="PANTHER" id="PTHR21477">
    <property type="entry name" value="ZGC:172139"/>
    <property type="match status" value="1"/>
</dbReference>
<accession>A0A443SSL2</accession>